<evidence type="ECO:0000313" key="7">
    <source>
        <dbReference type="EMBL" id="EGV19647.1"/>
    </source>
</evidence>
<dbReference type="PATRIC" id="fig|768671.3.peg.1168"/>
<dbReference type="NCBIfam" id="TIGR02734">
    <property type="entry name" value="crtI_fam"/>
    <property type="match status" value="1"/>
</dbReference>
<comment type="similarity">
    <text evidence="2 5">Belongs to the carotenoid/retinoid oxidoreductase family.</text>
</comment>
<reference evidence="7 8" key="1">
    <citation type="submission" date="2011-06" db="EMBL/GenBank/DDBJ databases">
        <title>The draft genome of Thiocapsa marina 5811.</title>
        <authorList>
            <consortium name="US DOE Joint Genome Institute (JGI-PGF)"/>
            <person name="Lucas S."/>
            <person name="Han J."/>
            <person name="Cheng J.-F."/>
            <person name="Goodwin L."/>
            <person name="Pitluck S."/>
            <person name="Peters L."/>
            <person name="Land M.L."/>
            <person name="Hauser L."/>
            <person name="Vogl K."/>
            <person name="Liu Z."/>
            <person name="Imhoff J."/>
            <person name="Thiel V."/>
            <person name="Frigaard N.-U."/>
            <person name="Bryant D."/>
            <person name="Woyke T.J."/>
        </authorList>
    </citation>
    <scope>NUCLEOTIDE SEQUENCE [LARGE SCALE GENOMIC DNA]</scope>
    <source>
        <strain evidence="7 8">5811</strain>
    </source>
</reference>
<dbReference type="Pfam" id="PF01593">
    <property type="entry name" value="Amino_oxidase"/>
    <property type="match status" value="1"/>
</dbReference>
<dbReference type="NCBIfam" id="NF045637">
    <property type="entry name" value="carotdesatCrtDProt"/>
    <property type="match status" value="1"/>
</dbReference>
<name>F9U7L7_9GAMM</name>
<evidence type="ECO:0000259" key="6">
    <source>
        <dbReference type="Pfam" id="PF01593"/>
    </source>
</evidence>
<dbReference type="InterPro" id="IPR054841">
    <property type="entry name" value="carotdesatCrtD"/>
</dbReference>
<dbReference type="eggNOG" id="COG1233">
    <property type="taxonomic scope" value="Bacteria"/>
</dbReference>
<dbReference type="AlphaFoldDB" id="F9U7L7"/>
<gene>
    <name evidence="7" type="ORF">ThimaDRAFT_1093</name>
</gene>
<evidence type="ECO:0000256" key="3">
    <source>
        <dbReference type="ARBA" id="ARBA00022746"/>
    </source>
</evidence>
<dbReference type="GO" id="GO:0016117">
    <property type="term" value="P:carotenoid biosynthetic process"/>
    <property type="evidence" value="ECO:0007669"/>
    <property type="project" value="UniProtKB-KW"/>
</dbReference>
<evidence type="ECO:0000256" key="5">
    <source>
        <dbReference type="RuleBase" id="RU362075"/>
    </source>
</evidence>
<evidence type="ECO:0000256" key="1">
    <source>
        <dbReference type="ARBA" id="ARBA00004829"/>
    </source>
</evidence>
<evidence type="ECO:0000313" key="8">
    <source>
        <dbReference type="Proteomes" id="UP000005459"/>
    </source>
</evidence>
<keyword evidence="3 5" id="KW-0125">Carotenoid biosynthesis</keyword>
<organism evidence="7 8">
    <name type="scientific">Thiocapsa marina 5811</name>
    <dbReference type="NCBI Taxonomy" id="768671"/>
    <lineage>
        <taxon>Bacteria</taxon>
        <taxon>Pseudomonadati</taxon>
        <taxon>Pseudomonadota</taxon>
        <taxon>Gammaproteobacteria</taxon>
        <taxon>Chromatiales</taxon>
        <taxon>Chromatiaceae</taxon>
        <taxon>Thiocapsa</taxon>
    </lineage>
</organism>
<dbReference type="EMBL" id="AFWV01000003">
    <property type="protein sequence ID" value="EGV19647.1"/>
    <property type="molecule type" value="Genomic_DNA"/>
</dbReference>
<dbReference type="InterPro" id="IPR036188">
    <property type="entry name" value="FAD/NAD-bd_sf"/>
</dbReference>
<dbReference type="SUPFAM" id="SSF51905">
    <property type="entry name" value="FAD/NAD(P)-binding domain"/>
    <property type="match status" value="1"/>
</dbReference>
<dbReference type="InterPro" id="IPR002937">
    <property type="entry name" value="Amino_oxidase"/>
</dbReference>
<keyword evidence="8" id="KW-1185">Reference proteome</keyword>
<dbReference type="InterPro" id="IPR014105">
    <property type="entry name" value="Carotenoid/retinoid_OxRdtase"/>
</dbReference>
<dbReference type="Gene3D" id="3.50.50.60">
    <property type="entry name" value="FAD/NAD(P)-binding domain"/>
    <property type="match status" value="2"/>
</dbReference>
<proteinExistence type="inferred from homology"/>
<dbReference type="PANTHER" id="PTHR43734">
    <property type="entry name" value="PHYTOENE DESATURASE"/>
    <property type="match status" value="1"/>
</dbReference>
<feature type="domain" description="Amine oxidase" evidence="6">
    <location>
        <begin position="1"/>
        <end position="479"/>
    </location>
</feature>
<dbReference type="PANTHER" id="PTHR43734:SF7">
    <property type="entry name" value="4,4'-DIAPONEUROSPORENE OXYGENASE"/>
    <property type="match status" value="1"/>
</dbReference>
<dbReference type="STRING" id="768671.ThimaDRAFT_1093"/>
<protein>
    <submittedName>
        <fullName evidence="7">Phytoene desaturase</fullName>
    </submittedName>
</protein>
<evidence type="ECO:0000256" key="4">
    <source>
        <dbReference type="ARBA" id="ARBA00023002"/>
    </source>
</evidence>
<evidence type="ECO:0000256" key="2">
    <source>
        <dbReference type="ARBA" id="ARBA00006046"/>
    </source>
</evidence>
<comment type="pathway">
    <text evidence="1 5">Carotenoid biosynthesis.</text>
</comment>
<accession>F9U7L7</accession>
<sequence length="482" mass="52569">MGGLTAALKLALNGLDVRVFERGHHPGGKLREQQVDGQSFYTGPTVLTMPWVFEEIFREAGANLGERVKLHQADVLARHAWSETERLDLFGDHERSAQAIAAFAGAKEADGFRRFAAHAKRVYAALDVPFIQSQQPTPVTIFARFGWNGLGELMRIKAVFTLWQALGSYFKDPRLRQLFGRYATYVGASPYHAPATLMLVADVESRGVHAVEGGIHRLPEALADLAAEKGVELTYGAGVAEILIEGGRARGVRLENGERIEADAVICNADAAALGAGLFGEQAKRAVPPIPPKNRSHSVVTWNLLARPAGFPMQYHNVFFPRDYADEFKAVFDDLRLPAHPTVYLCAQDRGDPSAPEPTERERMLIVVNAPSRGDSQVIPEEEIRRCGEQVTALLRHCGLTLAEREDIAVTTPMHFERAYPASGGAVFGRVNHGWWGSFDRPGAVTKIERLFTAGGSAHPGPGIPMASISGRLAADMVLKSL</sequence>
<keyword evidence="4 5" id="KW-0560">Oxidoreductase</keyword>
<dbReference type="Proteomes" id="UP000005459">
    <property type="component" value="Unassembled WGS sequence"/>
</dbReference>
<dbReference type="GO" id="GO:0016491">
    <property type="term" value="F:oxidoreductase activity"/>
    <property type="evidence" value="ECO:0007669"/>
    <property type="project" value="UniProtKB-KW"/>
</dbReference>